<organism evidence="1 2">
    <name type="scientific">Alterisphingorhabdus coralli</name>
    <dbReference type="NCBI Taxonomy" id="3071408"/>
    <lineage>
        <taxon>Bacteria</taxon>
        <taxon>Pseudomonadati</taxon>
        <taxon>Pseudomonadota</taxon>
        <taxon>Alphaproteobacteria</taxon>
        <taxon>Sphingomonadales</taxon>
        <taxon>Sphingomonadaceae</taxon>
        <taxon>Alterisphingorhabdus (ex Yan et al. 2024)</taxon>
    </lineage>
</organism>
<dbReference type="RefSeq" id="WP_317084004.1">
    <property type="nucleotide sequence ID" value="NZ_CP136594.1"/>
</dbReference>
<reference evidence="1 2" key="1">
    <citation type="submission" date="2023-10" db="EMBL/GenBank/DDBJ databases">
        <title>Complete genome sequence of a Sphingomonadaceae bacterium.</title>
        <authorList>
            <person name="Yan C."/>
        </authorList>
    </citation>
    <scope>NUCLEOTIDE SEQUENCE [LARGE SCALE GENOMIC DNA]</scope>
    <source>
        <strain evidence="1 2">SCSIO 66989</strain>
    </source>
</reference>
<keyword evidence="2" id="KW-1185">Reference proteome</keyword>
<dbReference type="EMBL" id="CP136594">
    <property type="protein sequence ID" value="WOE76350.1"/>
    <property type="molecule type" value="Genomic_DNA"/>
</dbReference>
<dbReference type="AlphaFoldDB" id="A0AA97I2F8"/>
<sequence>MSQVSEILGKLHLQNAEFDALTALIKAKEHHDCVPVVDEQYQEARHNYEGALEHFIKAMEENGRFNSRPTQPNRYRLIRMEDLALWNKESRSDDLKSAMLERRIEEVERHIQHSRSVVLQQMCEIEEMAKAEDYDEIVKVCQQWGEARDD</sequence>
<evidence type="ECO:0000313" key="2">
    <source>
        <dbReference type="Proteomes" id="UP001302429"/>
    </source>
</evidence>
<accession>A0AA97I2F8</accession>
<evidence type="ECO:0000313" key="1">
    <source>
        <dbReference type="EMBL" id="WOE76350.1"/>
    </source>
</evidence>
<gene>
    <name evidence="1" type="ORF">RB602_06455</name>
</gene>
<dbReference type="KEGG" id="acoa:RB602_06455"/>
<dbReference type="Proteomes" id="UP001302429">
    <property type="component" value="Chromosome"/>
</dbReference>
<proteinExistence type="predicted"/>
<protein>
    <submittedName>
        <fullName evidence="1">Uncharacterized protein</fullName>
    </submittedName>
</protein>
<name>A0AA97I2F8_9SPHN</name>